<dbReference type="EMBL" id="BAFK01000001">
    <property type="protein sequence ID" value="GAB57107.1"/>
    <property type="molecule type" value="Genomic_DNA"/>
</dbReference>
<feature type="region of interest" description="Disordered" evidence="1">
    <location>
        <begin position="52"/>
        <end position="154"/>
    </location>
</feature>
<dbReference type="PROSITE" id="PS50965">
    <property type="entry name" value="NERD"/>
    <property type="match status" value="1"/>
</dbReference>
<feature type="compositionally biased region" description="Low complexity" evidence="1">
    <location>
        <begin position="58"/>
        <end position="131"/>
    </location>
</feature>
<gene>
    <name evidence="4" type="ORF">RNAN_0070</name>
</gene>
<feature type="domain" description="NERD" evidence="3">
    <location>
        <begin position="219"/>
        <end position="336"/>
    </location>
</feature>
<organism evidence="4 5">
    <name type="scientific">Rheinheimera nanhaiensis E407-8</name>
    <dbReference type="NCBI Taxonomy" id="562729"/>
    <lineage>
        <taxon>Bacteria</taxon>
        <taxon>Pseudomonadati</taxon>
        <taxon>Pseudomonadota</taxon>
        <taxon>Gammaproteobacteria</taxon>
        <taxon>Chromatiales</taxon>
        <taxon>Chromatiaceae</taxon>
        <taxon>Rheinheimera</taxon>
    </lineage>
</organism>
<sequence length="384" mass="41652">MLLSPLLYAQQRLSEGACILLLQQIDRFSQQKQSSNYRNAKREYDLYCQPVAQPPKPQVAAPVAKAPVPTAPAPQAQGPEAAKPNPAAQPTAQPIQPQTAKDLDTAPQTAAQPKPATDAAAPTHAKAETTTGVAADNPSEAGQTADATPHPEEAAQALPAPALTAAAASTDTPAANLSADALLMRILTSIPLIAANLVALLLLVFLITSWFGLNLPGFKGVFAEYKLNRLLRWRLPAQYQHFRKLKLFTSKDEPVVVDHLVLSPCGIFVILVKSDRGRIWGSDTQANWVRQYFGRKSQLMNPLHQNFKNTEAVRNLLQMSAYDATEQLHSVVAFNRVARFESAMPVNVCYVDGVAAFIKSFTQPCLTDEQLQRFAAVLKQASTG</sequence>
<comment type="caution">
    <text evidence="4">The sequence shown here is derived from an EMBL/GenBank/DDBJ whole genome shotgun (WGS) entry which is preliminary data.</text>
</comment>
<keyword evidence="2" id="KW-0472">Membrane</keyword>
<keyword evidence="5" id="KW-1185">Reference proteome</keyword>
<dbReference type="InterPro" id="IPR011528">
    <property type="entry name" value="NERD"/>
</dbReference>
<dbReference type="Proteomes" id="UP000004374">
    <property type="component" value="Unassembled WGS sequence"/>
</dbReference>
<reference evidence="4 5" key="1">
    <citation type="journal article" date="2012" name="J. Bacteriol.">
        <title>Genome Sequence of the Protease-Producing Bacterium Rheinheimera nanhaiensis E407-8T, Isolated from Deep-Sea Sediment of the South China Sea.</title>
        <authorList>
            <person name="Zhang X.-Y."/>
            <person name="Zhang Y.-J."/>
            <person name="Qin Q.-L."/>
            <person name="Xie B.-B."/>
            <person name="Chen X.-L."/>
            <person name="Zhou B.-C."/>
            <person name="Zhang Y.-Z."/>
        </authorList>
    </citation>
    <scope>NUCLEOTIDE SEQUENCE [LARGE SCALE GENOMIC DNA]</scope>
    <source>
        <strain evidence="4 5">E407-8</strain>
    </source>
</reference>
<keyword evidence="2" id="KW-1133">Transmembrane helix</keyword>
<keyword evidence="2" id="KW-0812">Transmembrane</keyword>
<feature type="transmembrane region" description="Helical" evidence="2">
    <location>
        <begin position="192"/>
        <end position="213"/>
    </location>
</feature>
<evidence type="ECO:0000313" key="4">
    <source>
        <dbReference type="EMBL" id="GAB57107.1"/>
    </source>
</evidence>
<protein>
    <recommendedName>
        <fullName evidence="3">NERD domain-containing protein</fullName>
    </recommendedName>
</protein>
<dbReference type="Pfam" id="PF08378">
    <property type="entry name" value="NERD"/>
    <property type="match status" value="1"/>
</dbReference>
<accession>I1DSS9</accession>
<evidence type="ECO:0000256" key="2">
    <source>
        <dbReference type="SAM" id="Phobius"/>
    </source>
</evidence>
<proteinExistence type="predicted"/>
<name>I1DSS9_9GAMM</name>
<evidence type="ECO:0000313" key="5">
    <source>
        <dbReference type="Proteomes" id="UP000004374"/>
    </source>
</evidence>
<evidence type="ECO:0000256" key="1">
    <source>
        <dbReference type="SAM" id="MobiDB-lite"/>
    </source>
</evidence>
<evidence type="ECO:0000259" key="3">
    <source>
        <dbReference type="PROSITE" id="PS50965"/>
    </source>
</evidence>
<dbReference type="AlphaFoldDB" id="I1DSS9"/>
<dbReference type="STRING" id="562729.RNAN_0070"/>